<evidence type="ECO:0000259" key="3">
    <source>
        <dbReference type="Pfam" id="PF01555"/>
    </source>
</evidence>
<feature type="domain" description="DNA methylase N-4/N-6" evidence="3">
    <location>
        <begin position="1"/>
        <end position="376"/>
    </location>
</feature>
<protein>
    <recommendedName>
        <fullName evidence="3">DNA methylase N-4/N-6 domain-containing protein</fullName>
    </recommendedName>
</protein>
<organism evidence="4">
    <name type="scientific">marine sediment metagenome</name>
    <dbReference type="NCBI Taxonomy" id="412755"/>
    <lineage>
        <taxon>unclassified sequences</taxon>
        <taxon>metagenomes</taxon>
        <taxon>ecological metagenomes</taxon>
    </lineage>
</organism>
<dbReference type="InterPro" id="IPR029063">
    <property type="entry name" value="SAM-dependent_MTases_sf"/>
</dbReference>
<dbReference type="Gene3D" id="3.40.50.150">
    <property type="entry name" value="Vaccinia Virus protein VP39"/>
    <property type="match status" value="1"/>
</dbReference>
<feature type="non-terminal residue" evidence="4">
    <location>
        <position position="1"/>
    </location>
</feature>
<reference evidence="4" key="1">
    <citation type="journal article" date="2015" name="Nature">
        <title>Complex archaea that bridge the gap between prokaryotes and eukaryotes.</title>
        <authorList>
            <person name="Spang A."/>
            <person name="Saw J.H."/>
            <person name="Jorgensen S.L."/>
            <person name="Zaremba-Niedzwiedzka K."/>
            <person name="Martijn J."/>
            <person name="Lind A.E."/>
            <person name="van Eijk R."/>
            <person name="Schleper C."/>
            <person name="Guy L."/>
            <person name="Ettema T.J."/>
        </authorList>
    </citation>
    <scope>NUCLEOTIDE SEQUENCE</scope>
</reference>
<keyword evidence="1" id="KW-0489">Methyltransferase</keyword>
<sequence length="381" mass="42275">KECLRVLKPGGTALIFAGSRTQHRMACNVEDAGFILKDCIMWLYGSGFPKATDISKQLDKGISRKVIGKKKGTYADIRRDEKTGQDGLHGGIATERPRVESYITEPTTSEAKLWNGWKSHGLKPAYEPILVAMKPNDGTYANNALKHGVAGLNIDGGRIGTEKLSYTSTFKRMIDKNIKQGYRPSTMKGSGGEVSKVVTGRFPANIILECICDNVVEGEVKGTKQSFKANDYKDETKNTPFKRGDFKGRGTEKTQIHTNPNCPCYILDKQSGELKSGFMKKGTPRKMSANPNKNTYMEWKPDKVANDTFGDRGGASRFFYIAKASKTERNLGCEELGEKKVSDGREKEADNAYQRGKTLRSNTHPTVKPLKLMEYLCTLTK</sequence>
<evidence type="ECO:0000313" key="4">
    <source>
        <dbReference type="EMBL" id="KKK70324.1"/>
    </source>
</evidence>
<name>A0A0F8ZVA8_9ZZZZ</name>
<dbReference type="GO" id="GO:0032259">
    <property type="term" value="P:methylation"/>
    <property type="evidence" value="ECO:0007669"/>
    <property type="project" value="UniProtKB-KW"/>
</dbReference>
<dbReference type="GO" id="GO:0008170">
    <property type="term" value="F:N-methyltransferase activity"/>
    <property type="evidence" value="ECO:0007669"/>
    <property type="project" value="InterPro"/>
</dbReference>
<dbReference type="GO" id="GO:0003677">
    <property type="term" value="F:DNA binding"/>
    <property type="evidence" value="ECO:0007669"/>
    <property type="project" value="InterPro"/>
</dbReference>
<feature type="non-terminal residue" evidence="4">
    <location>
        <position position="381"/>
    </location>
</feature>
<accession>A0A0F8ZVA8</accession>
<proteinExistence type="predicted"/>
<evidence type="ECO:0000256" key="2">
    <source>
        <dbReference type="ARBA" id="ARBA00022679"/>
    </source>
</evidence>
<keyword evidence="2" id="KW-0808">Transferase</keyword>
<gene>
    <name evidence="4" type="ORF">LCGC14_2925140</name>
</gene>
<dbReference type="Pfam" id="PF01555">
    <property type="entry name" value="N6_N4_Mtase"/>
    <property type="match status" value="1"/>
</dbReference>
<dbReference type="AlphaFoldDB" id="A0A0F8ZVA8"/>
<evidence type="ECO:0000256" key="1">
    <source>
        <dbReference type="ARBA" id="ARBA00022603"/>
    </source>
</evidence>
<dbReference type="EMBL" id="LAZR01058241">
    <property type="protein sequence ID" value="KKK70324.1"/>
    <property type="molecule type" value="Genomic_DNA"/>
</dbReference>
<dbReference type="SUPFAM" id="SSF53335">
    <property type="entry name" value="S-adenosyl-L-methionine-dependent methyltransferases"/>
    <property type="match status" value="1"/>
</dbReference>
<dbReference type="InterPro" id="IPR002941">
    <property type="entry name" value="DNA_methylase_N4/N6"/>
</dbReference>
<comment type="caution">
    <text evidence="4">The sequence shown here is derived from an EMBL/GenBank/DDBJ whole genome shotgun (WGS) entry which is preliminary data.</text>
</comment>